<feature type="transmembrane region" description="Helical" evidence="4">
    <location>
        <begin position="223"/>
        <end position="243"/>
    </location>
</feature>
<dbReference type="InterPro" id="IPR008993">
    <property type="entry name" value="TIMP-like_OB-fold"/>
</dbReference>
<keyword evidence="6" id="KW-1185">Reference proteome</keyword>
<evidence type="ECO:0000313" key="6">
    <source>
        <dbReference type="Proteomes" id="UP000005801"/>
    </source>
</evidence>
<accession>A6GE42</accession>
<evidence type="ECO:0000256" key="3">
    <source>
        <dbReference type="SAM" id="MobiDB-lite"/>
    </source>
</evidence>
<dbReference type="Proteomes" id="UP000005801">
    <property type="component" value="Unassembled WGS sequence"/>
</dbReference>
<dbReference type="GO" id="GO:0005576">
    <property type="term" value="C:extracellular region"/>
    <property type="evidence" value="ECO:0007669"/>
    <property type="project" value="UniProtKB-SubCell"/>
</dbReference>
<reference evidence="5 6" key="1">
    <citation type="submission" date="2007-06" db="EMBL/GenBank/DDBJ databases">
        <authorList>
            <person name="Shimkets L."/>
            <person name="Ferriera S."/>
            <person name="Johnson J."/>
            <person name="Kravitz S."/>
            <person name="Beeson K."/>
            <person name="Sutton G."/>
            <person name="Rogers Y.-H."/>
            <person name="Friedman R."/>
            <person name="Frazier M."/>
            <person name="Venter J.C."/>
        </authorList>
    </citation>
    <scope>NUCLEOTIDE SEQUENCE [LARGE SCALE GENOMIC DNA]</scope>
    <source>
        <strain evidence="5 6">SIR-1</strain>
    </source>
</reference>
<dbReference type="InterPro" id="IPR001820">
    <property type="entry name" value="TIMP"/>
</dbReference>
<evidence type="ECO:0008006" key="7">
    <source>
        <dbReference type="Google" id="ProtNLM"/>
    </source>
</evidence>
<evidence type="ECO:0000256" key="2">
    <source>
        <dbReference type="ARBA" id="ARBA00022525"/>
    </source>
</evidence>
<dbReference type="EMBL" id="ABCS01000079">
    <property type="protein sequence ID" value="EDM75833.1"/>
    <property type="molecule type" value="Genomic_DNA"/>
</dbReference>
<comment type="caution">
    <text evidence="5">The sequence shown here is derived from an EMBL/GenBank/DDBJ whole genome shotgun (WGS) entry which is preliminary data.</text>
</comment>
<evidence type="ECO:0000313" key="5">
    <source>
        <dbReference type="EMBL" id="EDM75833.1"/>
    </source>
</evidence>
<name>A6GE42_9BACT</name>
<dbReference type="SUPFAM" id="SSF50242">
    <property type="entry name" value="TIMP-like"/>
    <property type="match status" value="1"/>
</dbReference>
<dbReference type="STRING" id="391625.PPSIR1_33491"/>
<evidence type="ECO:0000256" key="1">
    <source>
        <dbReference type="ARBA" id="ARBA00004613"/>
    </source>
</evidence>
<dbReference type="GO" id="GO:0008191">
    <property type="term" value="F:metalloendopeptidase inhibitor activity"/>
    <property type="evidence" value="ECO:0007669"/>
    <property type="project" value="InterPro"/>
</dbReference>
<gene>
    <name evidence="5" type="ORF">PPSIR1_33491</name>
</gene>
<dbReference type="Pfam" id="PF00965">
    <property type="entry name" value="TIMP"/>
    <property type="match status" value="1"/>
</dbReference>
<dbReference type="AlphaFoldDB" id="A6GE42"/>
<evidence type="ECO:0000256" key="4">
    <source>
        <dbReference type="SAM" id="Phobius"/>
    </source>
</evidence>
<proteinExistence type="predicted"/>
<organism evidence="5 6">
    <name type="scientific">Plesiocystis pacifica SIR-1</name>
    <dbReference type="NCBI Taxonomy" id="391625"/>
    <lineage>
        <taxon>Bacteria</taxon>
        <taxon>Pseudomonadati</taxon>
        <taxon>Myxococcota</taxon>
        <taxon>Polyangia</taxon>
        <taxon>Nannocystales</taxon>
        <taxon>Nannocystaceae</taxon>
        <taxon>Plesiocystis</taxon>
    </lineage>
</organism>
<dbReference type="Gene3D" id="2.40.50.120">
    <property type="match status" value="1"/>
</dbReference>
<comment type="subcellular location">
    <subcellularLocation>
        <location evidence="1">Secreted</location>
    </subcellularLocation>
</comment>
<feature type="region of interest" description="Disordered" evidence="3">
    <location>
        <begin position="160"/>
        <end position="187"/>
    </location>
</feature>
<sequence>MGSPELGVPSAPMRPTSPRLFVALTLSLSLVGAALAFTPAIAQACSCMRAPEPVEAARGADAVFSAKLVSVAEADSGTPDFPNKVFTFEVAQTLKGNLDPQVRVITAHDSAACGRDYDEAGSEWLIYARIHDDGQLRDNLCSRTMPLDQAGADLEALEASKDSLSAPPTPSEPAGADEGGDAATPVDVPLVQGEGEVTTATEDGPEPASPGKKGCAVISAEEAGLGGTLGGVGLLALFGFFGLRRRDA</sequence>
<protein>
    <recommendedName>
        <fullName evidence="7">Tissue inhibitor of metalloproteinase</fullName>
    </recommendedName>
</protein>
<keyword evidence="4" id="KW-1133">Transmembrane helix</keyword>
<dbReference type="OrthoDB" id="5526786at2"/>
<keyword evidence="4" id="KW-0812">Transmembrane</keyword>
<keyword evidence="4" id="KW-0472">Membrane</keyword>
<keyword evidence="2" id="KW-0964">Secreted</keyword>